<dbReference type="SUPFAM" id="SSF48371">
    <property type="entry name" value="ARM repeat"/>
    <property type="match status" value="1"/>
</dbReference>
<dbReference type="InterPro" id="IPR013427">
    <property type="entry name" value="Haem-bd_dom_put"/>
</dbReference>
<keyword evidence="2 4" id="KW-0479">Metal-binding</keyword>
<proteinExistence type="predicted"/>
<sequence>MKRLLAFSFLITLLLGLTQCKNNKQPAEPPLGLYLPDDLEATLWAESPMMYNPTNMDVDSKGRIWITEAVNYRSFNNDSVHHLHHSKGDRVMILEDRDGDGKADTSKVFVQDKDLTSPLGIAVIGNKVIVSCAPNLIVYTDENGDDIPDKKEILLTGFGGFDHDHSLHSTVAGPDGKWYFNTGNAGPHMVKDKAGFMLRSGSVYTGGTPYNTKNQSGLVSDDGKVWVGGLALRINPDGTGLKVLAHNFRNSYEVAVDSYGNFWQNDNDDQVLTCRTSWLMEGGNAGYFSNDGSRYWQADQRPGQDMFTAQWHQDDPDVMYVGDNSGAGAPTGIVMNEGDALGEKYCGMLLSADAGRNVIFGYKPLQKASGFELKGQRLNFITSLPDDNTHYVWNDSAANSNKKMWFRPSDVAIGTDGAIYVADWYDPVVGGHAMQDSTGYGRIYRIAPKNKKLKRPLYDFSTTEGQLQAMQSPAINVRGWAIDQLRQQGESVIPKVLPLLNASNPYYRARAVWLLSQLGNSGIAETEKILDNGDPQLRVAAFRALRETGKDVMPYCRKLVNDTSSMVRREVAIAIRDLPFDSTHQMILQLIKGYNGDDPWYLYALGLAVGQHGAELYPEIINALGKGSTSWNKKLADVLWRIHPAAAAGVFQQWAQDSSLTADARKTAITALAFVNDKTAVNAMLVLAKSPLQDVAEQSKYWLSFRKDNDWYALIDWKKTGLDLDKEKKYAAMKVWAGKALNKDLTLFDRKDALQHMANDSIGGQMIMGLLADNKFEPGLDTIIGKMIFKNPDLSVRVQADKYFAGRNDKAEFSINDVVALAGNAENGHVVFTSKCATCHRVNSEGHDIGPELTAIQKKLDKTALVDAIIHPSAAIEFGYEPWLVNMKDSTAVYGFIIADSKTVVVKDLAGVKHSLPKDEIKNRKKMDYSLMPEPAVLGLSANDIANVVAFIQAKK</sequence>
<evidence type="ECO:0000313" key="7">
    <source>
        <dbReference type="Proteomes" id="UP001560573"/>
    </source>
</evidence>
<evidence type="ECO:0000259" key="5">
    <source>
        <dbReference type="PROSITE" id="PS51007"/>
    </source>
</evidence>
<gene>
    <name evidence="6" type="ORF">QTN47_17945</name>
</gene>
<reference evidence="6 7" key="1">
    <citation type="submission" date="2023-07" db="EMBL/GenBank/DDBJ databases">
        <authorList>
            <person name="Lian W.-H."/>
        </authorList>
    </citation>
    <scope>NUCLEOTIDE SEQUENCE [LARGE SCALE GENOMIC DNA]</scope>
    <source>
        <strain evidence="6 7">SYSU DXS3180</strain>
    </source>
</reference>
<dbReference type="PANTHER" id="PTHR33546">
    <property type="entry name" value="LARGE, MULTIFUNCTIONAL SECRETED PROTEIN-RELATED"/>
    <property type="match status" value="1"/>
</dbReference>
<dbReference type="SUPFAM" id="SSF46626">
    <property type="entry name" value="Cytochrome c"/>
    <property type="match status" value="1"/>
</dbReference>
<dbReference type="InterPro" id="IPR009056">
    <property type="entry name" value="Cyt_c-like_dom"/>
</dbReference>
<dbReference type="PROSITE" id="PS51007">
    <property type="entry name" value="CYTC"/>
    <property type="match status" value="1"/>
</dbReference>
<keyword evidence="7" id="KW-1185">Reference proteome</keyword>
<dbReference type="Gene3D" id="1.25.10.10">
    <property type="entry name" value="Leucine-rich Repeat Variant"/>
    <property type="match status" value="1"/>
</dbReference>
<comment type="caution">
    <text evidence="6">The sequence shown here is derived from an EMBL/GenBank/DDBJ whole genome shotgun (WGS) entry which is preliminary data.</text>
</comment>
<dbReference type="PANTHER" id="PTHR33546:SF1">
    <property type="entry name" value="LARGE, MULTIFUNCTIONAL SECRETED PROTEIN"/>
    <property type="match status" value="1"/>
</dbReference>
<dbReference type="NCBIfam" id="TIGR02603">
    <property type="entry name" value="CxxCH_TIGR02603"/>
    <property type="match status" value="1"/>
</dbReference>
<dbReference type="InterPro" id="IPR055557">
    <property type="entry name" value="DUF7133"/>
</dbReference>
<dbReference type="InterPro" id="IPR016024">
    <property type="entry name" value="ARM-type_fold"/>
</dbReference>
<name>A0ABV3ZHM1_9BACT</name>
<evidence type="ECO:0000256" key="4">
    <source>
        <dbReference type="PROSITE-ProRule" id="PRU00433"/>
    </source>
</evidence>
<dbReference type="NCBIfam" id="TIGR02604">
    <property type="entry name" value="Piru_Ver_Nterm"/>
    <property type="match status" value="1"/>
</dbReference>
<dbReference type="InterPro" id="IPR011989">
    <property type="entry name" value="ARM-like"/>
</dbReference>
<dbReference type="Gene3D" id="2.120.10.30">
    <property type="entry name" value="TolB, C-terminal domain"/>
    <property type="match status" value="1"/>
</dbReference>
<dbReference type="InterPro" id="IPR013428">
    <property type="entry name" value="Membrane-bound_put_N"/>
</dbReference>
<dbReference type="SUPFAM" id="SSF50952">
    <property type="entry name" value="Soluble quinoprotein glucose dehydrogenase"/>
    <property type="match status" value="1"/>
</dbReference>
<dbReference type="Proteomes" id="UP001560573">
    <property type="component" value="Unassembled WGS sequence"/>
</dbReference>
<dbReference type="RefSeq" id="WP_369330804.1">
    <property type="nucleotide sequence ID" value="NZ_JAULBC010000006.1"/>
</dbReference>
<evidence type="ECO:0000256" key="1">
    <source>
        <dbReference type="ARBA" id="ARBA00022617"/>
    </source>
</evidence>
<evidence type="ECO:0000313" key="6">
    <source>
        <dbReference type="EMBL" id="MEX6689397.1"/>
    </source>
</evidence>
<dbReference type="InterPro" id="IPR011042">
    <property type="entry name" value="6-blade_b-propeller_TolB-like"/>
</dbReference>
<keyword evidence="1 4" id="KW-0349">Heme</keyword>
<dbReference type="InterPro" id="IPR036909">
    <property type="entry name" value="Cyt_c-like_dom_sf"/>
</dbReference>
<dbReference type="Pfam" id="PF23500">
    <property type="entry name" value="DUF7133"/>
    <property type="match status" value="1"/>
</dbReference>
<evidence type="ECO:0000256" key="3">
    <source>
        <dbReference type="ARBA" id="ARBA00023004"/>
    </source>
</evidence>
<dbReference type="InterPro" id="IPR011041">
    <property type="entry name" value="Quinoprot_gluc/sorb_DH_b-prop"/>
</dbReference>
<accession>A0ABV3ZHM1</accession>
<organism evidence="6 7">
    <name type="scientific">Danxiaibacter flavus</name>
    <dbReference type="NCBI Taxonomy" id="3049108"/>
    <lineage>
        <taxon>Bacteria</taxon>
        <taxon>Pseudomonadati</taxon>
        <taxon>Bacteroidota</taxon>
        <taxon>Chitinophagia</taxon>
        <taxon>Chitinophagales</taxon>
        <taxon>Chitinophagaceae</taxon>
        <taxon>Danxiaibacter</taxon>
    </lineage>
</organism>
<feature type="domain" description="Cytochrome c" evidence="5">
    <location>
        <begin position="823"/>
        <end position="956"/>
    </location>
</feature>
<keyword evidence="3 4" id="KW-0408">Iron</keyword>
<evidence type="ECO:0000256" key="2">
    <source>
        <dbReference type="ARBA" id="ARBA00022723"/>
    </source>
</evidence>
<dbReference type="Pfam" id="PF00034">
    <property type="entry name" value="Cytochrom_C"/>
    <property type="match status" value="1"/>
</dbReference>
<dbReference type="Gene3D" id="1.10.760.10">
    <property type="entry name" value="Cytochrome c-like domain"/>
    <property type="match status" value="1"/>
</dbReference>
<dbReference type="EMBL" id="JAULBC010000006">
    <property type="protein sequence ID" value="MEX6689397.1"/>
    <property type="molecule type" value="Genomic_DNA"/>
</dbReference>
<protein>
    <submittedName>
        <fullName evidence="6">C-type cytochrome</fullName>
    </submittedName>
</protein>